<evidence type="ECO:0000313" key="4">
    <source>
        <dbReference type="Proteomes" id="UP000236178"/>
    </source>
</evidence>
<evidence type="ECO:0000256" key="1">
    <source>
        <dbReference type="ARBA" id="ARBA00007169"/>
    </source>
</evidence>
<dbReference type="GO" id="GO:0008610">
    <property type="term" value="P:lipid biosynthetic process"/>
    <property type="evidence" value="ECO:0007669"/>
    <property type="project" value="TreeGrafter"/>
</dbReference>
<dbReference type="PANTHER" id="PTHR11487">
    <property type="entry name" value="THIOESTERASE"/>
    <property type="match status" value="1"/>
</dbReference>
<dbReference type="Gene3D" id="3.40.50.1820">
    <property type="entry name" value="alpha/beta hydrolase"/>
    <property type="match status" value="1"/>
</dbReference>
<dbReference type="AlphaFoldDB" id="A0A2I0SPC9"/>
<sequence length="246" mass="26733">MPATSKASRRLVCETPRPEALGRLVCFGHAGASASFYRSWGRSLTEVEVHAVQYPGRADRFDEEPPDDLLRLAADIADVLEPLADLPLSLFGHSLGAPVALETARELQRRGIGIEYLFASGSRDAPLPAPFVGDEDPDDILEDLVRMGGTEAETVADPIFQEVVLPYLIADNRMFHSYEMAPGPLLGCPVTTIVGDLDEDADRRPWSALTTAPVREVGVRGNHFYLVADPPYSILREALSAPRPGS</sequence>
<protein>
    <submittedName>
        <fullName evidence="3">Thioesterase</fullName>
    </submittedName>
</protein>
<dbReference type="InterPro" id="IPR001031">
    <property type="entry name" value="Thioesterase"/>
</dbReference>
<evidence type="ECO:0000259" key="2">
    <source>
        <dbReference type="Pfam" id="PF00975"/>
    </source>
</evidence>
<comment type="similarity">
    <text evidence="1">Belongs to the thioesterase family.</text>
</comment>
<dbReference type="InterPro" id="IPR029058">
    <property type="entry name" value="AB_hydrolase_fold"/>
</dbReference>
<dbReference type="SUPFAM" id="SSF53474">
    <property type="entry name" value="alpha/beta-Hydrolases"/>
    <property type="match status" value="1"/>
</dbReference>
<comment type="caution">
    <text evidence="3">The sequence shown here is derived from an EMBL/GenBank/DDBJ whole genome shotgun (WGS) entry which is preliminary data.</text>
</comment>
<dbReference type="Proteomes" id="UP000236178">
    <property type="component" value="Unassembled WGS sequence"/>
</dbReference>
<proteinExistence type="inferred from homology"/>
<evidence type="ECO:0000313" key="3">
    <source>
        <dbReference type="EMBL" id="PKT71755.1"/>
    </source>
</evidence>
<dbReference type="InterPro" id="IPR012223">
    <property type="entry name" value="TEII"/>
</dbReference>
<dbReference type="OrthoDB" id="8480037at2"/>
<name>A0A2I0SPC9_9ACTN</name>
<keyword evidence="4" id="KW-1185">Reference proteome</keyword>
<accession>A0A2I0SPC9</accession>
<feature type="domain" description="Thioesterase" evidence="2">
    <location>
        <begin position="23"/>
        <end position="235"/>
    </location>
</feature>
<gene>
    <name evidence="3" type="ORF">CW362_17430</name>
</gene>
<reference evidence="3 4" key="1">
    <citation type="submission" date="2017-12" db="EMBL/GenBank/DDBJ databases">
        <title>Streptomyces populusis sp. nov., a novel endophytic actinobacterium isolated from stems of Populus adenopoda Maxim.</title>
        <authorList>
            <person name="Wang Z."/>
        </authorList>
    </citation>
    <scope>NUCLEOTIDE SEQUENCE [LARGE SCALE GENOMIC DNA]</scope>
    <source>
        <strain evidence="3 4">A249</strain>
    </source>
</reference>
<dbReference type="EMBL" id="PJOS01000030">
    <property type="protein sequence ID" value="PKT71755.1"/>
    <property type="molecule type" value="Genomic_DNA"/>
</dbReference>
<organism evidence="3 4">
    <name type="scientific">Streptomyces populi</name>
    <dbReference type="NCBI Taxonomy" id="2058924"/>
    <lineage>
        <taxon>Bacteria</taxon>
        <taxon>Bacillati</taxon>
        <taxon>Actinomycetota</taxon>
        <taxon>Actinomycetes</taxon>
        <taxon>Kitasatosporales</taxon>
        <taxon>Streptomycetaceae</taxon>
        <taxon>Streptomyces</taxon>
    </lineage>
</organism>
<dbReference type="Pfam" id="PF00975">
    <property type="entry name" value="Thioesterase"/>
    <property type="match status" value="1"/>
</dbReference>
<dbReference type="PANTHER" id="PTHR11487:SF0">
    <property type="entry name" value="S-ACYL FATTY ACID SYNTHASE THIOESTERASE, MEDIUM CHAIN"/>
    <property type="match status" value="1"/>
</dbReference>